<evidence type="ECO:0000256" key="2">
    <source>
        <dbReference type="RuleBase" id="RU362080"/>
    </source>
</evidence>
<accession>A0A7C1FH35</accession>
<comment type="function">
    <text evidence="2">Antitoxin component of a type II toxin-antitoxin (TA) system.</text>
</comment>
<evidence type="ECO:0000313" key="3">
    <source>
        <dbReference type="EMBL" id="HDX32559.1"/>
    </source>
</evidence>
<comment type="caution">
    <text evidence="3">The sequence shown here is derived from an EMBL/GenBank/DDBJ whole genome shotgun (WGS) entry which is preliminary data.</text>
</comment>
<name>A0A7C1FH35_9CHLR</name>
<evidence type="ECO:0000256" key="1">
    <source>
        <dbReference type="ARBA" id="ARBA00009981"/>
    </source>
</evidence>
<sequence length="74" mass="8372">MTAVYTYTEARQKLASLLDKAASEGEVRIKRRDGQVFVIRPERTTSSPPDVKGIDLNLSVDEILQFIAESRRYA</sequence>
<proteinExistence type="inferred from homology"/>
<dbReference type="InterPro" id="IPR036165">
    <property type="entry name" value="YefM-like_sf"/>
</dbReference>
<reference evidence="3" key="1">
    <citation type="journal article" date="2020" name="mSystems">
        <title>Genome- and Community-Level Interaction Insights into Carbon Utilization and Element Cycling Functions of Hydrothermarchaeota in Hydrothermal Sediment.</title>
        <authorList>
            <person name="Zhou Z."/>
            <person name="Liu Y."/>
            <person name="Xu W."/>
            <person name="Pan J."/>
            <person name="Luo Z.H."/>
            <person name="Li M."/>
        </authorList>
    </citation>
    <scope>NUCLEOTIDE SEQUENCE [LARGE SCALE GENOMIC DNA]</scope>
    <source>
        <strain evidence="3">SpSt-289</strain>
    </source>
</reference>
<gene>
    <name evidence="3" type="ORF">ENQ20_13890</name>
</gene>
<dbReference type="EMBL" id="DSMG01000142">
    <property type="protein sequence ID" value="HDX32559.1"/>
    <property type="molecule type" value="Genomic_DNA"/>
</dbReference>
<protein>
    <recommendedName>
        <fullName evidence="2">Antitoxin</fullName>
    </recommendedName>
</protein>
<dbReference type="InterPro" id="IPR006442">
    <property type="entry name" value="Antitoxin_Phd/YefM"/>
</dbReference>
<organism evidence="3">
    <name type="scientific">Caldilinea aerophila</name>
    <dbReference type="NCBI Taxonomy" id="133453"/>
    <lineage>
        <taxon>Bacteria</taxon>
        <taxon>Bacillati</taxon>
        <taxon>Chloroflexota</taxon>
        <taxon>Caldilineae</taxon>
        <taxon>Caldilineales</taxon>
        <taxon>Caldilineaceae</taxon>
        <taxon>Caldilinea</taxon>
    </lineage>
</organism>
<comment type="similarity">
    <text evidence="1 2">Belongs to the phD/YefM antitoxin family.</text>
</comment>
<dbReference type="AlphaFoldDB" id="A0A7C1FH35"/>
<dbReference type="Pfam" id="PF02604">
    <property type="entry name" value="PhdYeFM_antitox"/>
    <property type="match status" value="1"/>
</dbReference>
<dbReference type="Gene3D" id="3.40.1620.10">
    <property type="entry name" value="YefM-like domain"/>
    <property type="match status" value="1"/>
</dbReference>
<dbReference type="SUPFAM" id="SSF143120">
    <property type="entry name" value="YefM-like"/>
    <property type="match status" value="1"/>
</dbReference>